<dbReference type="Proteomes" id="UP001293254">
    <property type="component" value="Unassembled WGS sequence"/>
</dbReference>
<reference evidence="1" key="1">
    <citation type="submission" date="2020-06" db="EMBL/GenBank/DDBJ databases">
        <authorList>
            <person name="Li T."/>
            <person name="Hu X."/>
            <person name="Zhang T."/>
            <person name="Song X."/>
            <person name="Zhang H."/>
            <person name="Dai N."/>
            <person name="Sheng W."/>
            <person name="Hou X."/>
            <person name="Wei L."/>
        </authorList>
    </citation>
    <scope>NUCLEOTIDE SEQUENCE</scope>
    <source>
        <strain evidence="1">3651</strain>
        <tissue evidence="1">Leaf</tissue>
    </source>
</reference>
<evidence type="ECO:0000313" key="2">
    <source>
        <dbReference type="Proteomes" id="UP001293254"/>
    </source>
</evidence>
<name>A0AAE2C7M5_9LAMI</name>
<keyword evidence="2" id="KW-1185">Reference proteome</keyword>
<dbReference type="AlphaFoldDB" id="A0AAE2C7M5"/>
<organism evidence="1 2">
    <name type="scientific">Sesamum alatum</name>
    <dbReference type="NCBI Taxonomy" id="300844"/>
    <lineage>
        <taxon>Eukaryota</taxon>
        <taxon>Viridiplantae</taxon>
        <taxon>Streptophyta</taxon>
        <taxon>Embryophyta</taxon>
        <taxon>Tracheophyta</taxon>
        <taxon>Spermatophyta</taxon>
        <taxon>Magnoliopsida</taxon>
        <taxon>eudicotyledons</taxon>
        <taxon>Gunneridae</taxon>
        <taxon>Pentapetalae</taxon>
        <taxon>asterids</taxon>
        <taxon>lamiids</taxon>
        <taxon>Lamiales</taxon>
        <taxon>Pedaliaceae</taxon>
        <taxon>Sesamum</taxon>
    </lineage>
</organism>
<proteinExistence type="predicted"/>
<protein>
    <submittedName>
        <fullName evidence="1">Uncharacterized protein</fullName>
    </submittedName>
</protein>
<sequence>MNEVSLAASSKQHAYQIRKSKLQRLTGRGKPLNPYLRGHIVDYLRHELRPREQKSIPEDLFEFPGQRDFLEWSMLRSWVKDWLRYCRWYYMVALAPTVDLEDSFKVKTGPELVRFGITLEEVAVQTVAGARPATRVGHRAAVFPGED</sequence>
<comment type="caution">
    <text evidence="1">The sequence shown here is derived from an EMBL/GenBank/DDBJ whole genome shotgun (WGS) entry which is preliminary data.</text>
</comment>
<gene>
    <name evidence="1" type="ORF">Salat_2973600</name>
</gene>
<reference evidence="1" key="2">
    <citation type="journal article" date="2024" name="Plant">
        <title>Genomic evolution and insights into agronomic trait innovations of Sesamum species.</title>
        <authorList>
            <person name="Miao H."/>
            <person name="Wang L."/>
            <person name="Qu L."/>
            <person name="Liu H."/>
            <person name="Sun Y."/>
            <person name="Le M."/>
            <person name="Wang Q."/>
            <person name="Wei S."/>
            <person name="Zheng Y."/>
            <person name="Lin W."/>
            <person name="Duan Y."/>
            <person name="Cao H."/>
            <person name="Xiong S."/>
            <person name="Wang X."/>
            <person name="Wei L."/>
            <person name="Li C."/>
            <person name="Ma Q."/>
            <person name="Ju M."/>
            <person name="Zhao R."/>
            <person name="Li G."/>
            <person name="Mu C."/>
            <person name="Tian Q."/>
            <person name="Mei H."/>
            <person name="Zhang T."/>
            <person name="Gao T."/>
            <person name="Zhang H."/>
        </authorList>
    </citation>
    <scope>NUCLEOTIDE SEQUENCE</scope>
    <source>
        <strain evidence="1">3651</strain>
    </source>
</reference>
<dbReference type="EMBL" id="JACGWO010000035">
    <property type="protein sequence ID" value="KAK4412067.1"/>
    <property type="molecule type" value="Genomic_DNA"/>
</dbReference>
<accession>A0AAE2C7M5</accession>
<evidence type="ECO:0000313" key="1">
    <source>
        <dbReference type="EMBL" id="KAK4412067.1"/>
    </source>
</evidence>